<dbReference type="STRING" id="680127.SAMN05421593_1378"/>
<proteinExistence type="predicted"/>
<dbReference type="EMBL" id="FNWQ01000001">
    <property type="protein sequence ID" value="SEH30451.1"/>
    <property type="molecule type" value="Genomic_DNA"/>
</dbReference>
<protein>
    <recommendedName>
        <fullName evidence="4">DUF4440 domain-containing protein</fullName>
    </recommendedName>
</protein>
<dbReference type="AlphaFoldDB" id="A0A1H6H422"/>
<feature type="signal peptide" evidence="1">
    <location>
        <begin position="1"/>
        <end position="20"/>
    </location>
</feature>
<sequence>MKIFRAFVPILLLYNLYACGQIGSHTHKTISKMEYSKINNPTVLAAIEDWQKGDRAKWLSHFNKNATLLDDGHPRDFIKFSTEAIGKEYFTSIDKAENNSRDIYGKFHSDSWGDFKTYFKFRIGSDGKFDQLLIGQADIE</sequence>
<feature type="chain" id="PRO_5011662559" description="DUF4440 domain-containing protein" evidence="1">
    <location>
        <begin position="21"/>
        <end position="140"/>
    </location>
</feature>
<name>A0A1H6H422_CHRCI</name>
<accession>A0A1H6H422</accession>
<evidence type="ECO:0000313" key="2">
    <source>
        <dbReference type="EMBL" id="SEH30451.1"/>
    </source>
</evidence>
<gene>
    <name evidence="2" type="ORF">SAMN05421593_1378</name>
</gene>
<keyword evidence="1" id="KW-0732">Signal</keyword>
<dbReference type="Proteomes" id="UP000198561">
    <property type="component" value="Unassembled WGS sequence"/>
</dbReference>
<reference evidence="2 3" key="1">
    <citation type="submission" date="2016-10" db="EMBL/GenBank/DDBJ databases">
        <authorList>
            <person name="de Groot N.N."/>
        </authorList>
    </citation>
    <scope>NUCLEOTIDE SEQUENCE [LARGE SCALE GENOMIC DNA]</scope>
    <source>
        <strain evidence="2 3">DSM 23031</strain>
    </source>
</reference>
<evidence type="ECO:0000256" key="1">
    <source>
        <dbReference type="SAM" id="SignalP"/>
    </source>
</evidence>
<dbReference type="RefSeq" id="WP_089690510.1">
    <property type="nucleotide sequence ID" value="NZ_FNWQ01000001.1"/>
</dbReference>
<evidence type="ECO:0008006" key="4">
    <source>
        <dbReference type="Google" id="ProtNLM"/>
    </source>
</evidence>
<dbReference type="OrthoDB" id="4762924at2"/>
<organism evidence="2 3">
    <name type="scientific">Chryseobacterium culicis</name>
    <dbReference type="NCBI Taxonomy" id="680127"/>
    <lineage>
        <taxon>Bacteria</taxon>
        <taxon>Pseudomonadati</taxon>
        <taxon>Bacteroidota</taxon>
        <taxon>Flavobacteriia</taxon>
        <taxon>Flavobacteriales</taxon>
        <taxon>Weeksellaceae</taxon>
        <taxon>Chryseobacterium group</taxon>
        <taxon>Chryseobacterium</taxon>
    </lineage>
</organism>
<evidence type="ECO:0000313" key="3">
    <source>
        <dbReference type="Proteomes" id="UP000198561"/>
    </source>
</evidence>